<keyword evidence="1" id="KW-0067">ATP-binding</keyword>
<organism evidence="3 5">
    <name type="scientific">Medicago truncatula</name>
    <name type="common">Barrel medic</name>
    <name type="synonym">Medicago tribuloides</name>
    <dbReference type="NCBI Taxonomy" id="3880"/>
    <lineage>
        <taxon>Eukaryota</taxon>
        <taxon>Viridiplantae</taxon>
        <taxon>Streptophyta</taxon>
        <taxon>Embryophyta</taxon>
        <taxon>Tracheophyta</taxon>
        <taxon>Spermatophyta</taxon>
        <taxon>Magnoliopsida</taxon>
        <taxon>eudicotyledons</taxon>
        <taxon>Gunneridae</taxon>
        <taxon>Pentapetalae</taxon>
        <taxon>rosids</taxon>
        <taxon>fabids</taxon>
        <taxon>Fabales</taxon>
        <taxon>Fabaceae</taxon>
        <taxon>Papilionoideae</taxon>
        <taxon>50 kb inversion clade</taxon>
        <taxon>NPAAA clade</taxon>
        <taxon>Hologalegina</taxon>
        <taxon>IRL clade</taxon>
        <taxon>Trifolieae</taxon>
        <taxon>Medicago</taxon>
    </lineage>
</organism>
<keyword evidence="1" id="KW-0227">DNA damage</keyword>
<comment type="cofactor">
    <cofactor evidence="1">
        <name>Mg(2+)</name>
        <dbReference type="ChEBI" id="CHEBI:18420"/>
    </cofactor>
</comment>
<keyword evidence="1" id="KW-0378">Hydrolase</keyword>
<dbReference type="OMA" id="HIRLNIN"/>
<evidence type="ECO:0000259" key="2">
    <source>
        <dbReference type="Pfam" id="PF05970"/>
    </source>
</evidence>
<keyword evidence="1 3" id="KW-0347">Helicase</keyword>
<keyword evidence="1" id="KW-0547">Nucleotide-binding</keyword>
<dbReference type="GO" id="GO:0043139">
    <property type="term" value="F:5'-3' DNA helicase activity"/>
    <property type="evidence" value="ECO:0007669"/>
    <property type="project" value="UniProtKB-EC"/>
</dbReference>
<dbReference type="EMBL" id="CM001220">
    <property type="protein sequence ID" value="AES87916.1"/>
    <property type="molecule type" value="Genomic_DNA"/>
</dbReference>
<dbReference type="AlphaFoldDB" id="G7JSH4"/>
<dbReference type="Pfam" id="PF05970">
    <property type="entry name" value="PIF1"/>
    <property type="match status" value="1"/>
</dbReference>
<evidence type="ECO:0000313" key="4">
    <source>
        <dbReference type="EnsemblPlants" id="AES87916"/>
    </source>
</evidence>
<dbReference type="PaxDb" id="3880-AES87916"/>
<dbReference type="GO" id="GO:0016787">
    <property type="term" value="F:hydrolase activity"/>
    <property type="evidence" value="ECO:0007669"/>
    <property type="project" value="UniProtKB-KW"/>
</dbReference>
<dbReference type="PANTHER" id="PTHR10492">
    <property type="match status" value="1"/>
</dbReference>
<dbReference type="PANTHER" id="PTHR10492:SF78">
    <property type="entry name" value="ATP-DEPENDENT DNA HELICASE"/>
    <property type="match status" value="1"/>
</dbReference>
<sequence>MERNKRTLKDYKGFPYPYGFIVEQLGKRLIYDEMNYDLAVLRTEFLGLFRSLTGTICPYKTIMSSVVGQKGGVFFLHGYAGTGKTFMWRTLAASIRSQCQIVLTVATSGIALVPTFENAICNIKGGSELAQLLKYTKLIIWDEAPMAHRFCFEALDRTLKDISSTNKFFGGKVKIFGGDFRQIVPIVPRGNRSDIVHASINSSYIMDSCEVLTLTKNMCLQQGGMNSNYEELRDFSDCLLKVGEGRLSEPNDGNAEIDIPENFLIQSYRNPIQAIFESTYPHFFEDHNNPEYLQSRAILASTIEIVNQINEYILSLIPEEKEYLSLDSIDKSEINAIN</sequence>
<dbReference type="GO" id="GO:0000723">
    <property type="term" value="P:telomere maintenance"/>
    <property type="evidence" value="ECO:0007669"/>
    <property type="project" value="InterPro"/>
</dbReference>
<dbReference type="EC" id="5.6.2.3" evidence="1"/>
<dbReference type="GO" id="GO:0006310">
    <property type="term" value="P:DNA recombination"/>
    <property type="evidence" value="ECO:0007669"/>
    <property type="project" value="UniProtKB-KW"/>
</dbReference>
<dbReference type="InterPro" id="IPR027417">
    <property type="entry name" value="P-loop_NTPase"/>
</dbReference>
<dbReference type="GO" id="GO:0005524">
    <property type="term" value="F:ATP binding"/>
    <property type="evidence" value="ECO:0007669"/>
    <property type="project" value="UniProtKB-KW"/>
</dbReference>
<comment type="catalytic activity">
    <reaction evidence="1">
        <text>ATP + H2O = ADP + phosphate + H(+)</text>
        <dbReference type="Rhea" id="RHEA:13065"/>
        <dbReference type="ChEBI" id="CHEBI:15377"/>
        <dbReference type="ChEBI" id="CHEBI:15378"/>
        <dbReference type="ChEBI" id="CHEBI:30616"/>
        <dbReference type="ChEBI" id="CHEBI:43474"/>
        <dbReference type="ChEBI" id="CHEBI:456216"/>
        <dbReference type="EC" id="5.6.2.3"/>
    </reaction>
</comment>
<feature type="domain" description="DNA helicase Pif1-like DEAD-box helicase" evidence="2">
    <location>
        <begin position="59"/>
        <end position="252"/>
    </location>
</feature>
<keyword evidence="1" id="KW-0233">DNA recombination</keyword>
<gene>
    <name evidence="3" type="ordered locus">MTR_4g037500</name>
</gene>
<proteinExistence type="inferred from homology"/>
<dbReference type="Gene3D" id="3.40.50.300">
    <property type="entry name" value="P-loop containing nucleotide triphosphate hydrolases"/>
    <property type="match status" value="1"/>
</dbReference>
<dbReference type="EnsemblPlants" id="AES87916">
    <property type="protein sequence ID" value="AES87916"/>
    <property type="gene ID" value="MTR_4g037500"/>
</dbReference>
<comment type="similarity">
    <text evidence="1">Belongs to the helicase family.</text>
</comment>
<evidence type="ECO:0000256" key="1">
    <source>
        <dbReference type="RuleBase" id="RU363044"/>
    </source>
</evidence>
<protein>
    <recommendedName>
        <fullName evidence="1">ATP-dependent DNA helicase</fullName>
        <ecNumber evidence="1">5.6.2.3</ecNumber>
    </recommendedName>
</protein>
<dbReference type="SUPFAM" id="SSF52540">
    <property type="entry name" value="P-loop containing nucleoside triphosphate hydrolases"/>
    <property type="match status" value="1"/>
</dbReference>
<reference evidence="3 5" key="1">
    <citation type="journal article" date="2011" name="Nature">
        <title>The Medicago genome provides insight into the evolution of rhizobial symbioses.</title>
        <authorList>
            <person name="Young N.D."/>
            <person name="Debelle F."/>
            <person name="Oldroyd G.E."/>
            <person name="Geurts R."/>
            <person name="Cannon S.B."/>
            <person name="Udvardi M.K."/>
            <person name="Benedito V.A."/>
            <person name="Mayer K.F."/>
            <person name="Gouzy J."/>
            <person name="Schoof H."/>
            <person name="Van de Peer Y."/>
            <person name="Proost S."/>
            <person name="Cook D.R."/>
            <person name="Meyers B.C."/>
            <person name="Spannagl M."/>
            <person name="Cheung F."/>
            <person name="De Mita S."/>
            <person name="Krishnakumar V."/>
            <person name="Gundlach H."/>
            <person name="Zhou S."/>
            <person name="Mudge J."/>
            <person name="Bharti A.K."/>
            <person name="Murray J.D."/>
            <person name="Naoumkina M.A."/>
            <person name="Rosen B."/>
            <person name="Silverstein K.A."/>
            <person name="Tang H."/>
            <person name="Rombauts S."/>
            <person name="Zhao P.X."/>
            <person name="Zhou P."/>
            <person name="Barbe V."/>
            <person name="Bardou P."/>
            <person name="Bechner M."/>
            <person name="Bellec A."/>
            <person name="Berger A."/>
            <person name="Berges H."/>
            <person name="Bidwell S."/>
            <person name="Bisseling T."/>
            <person name="Choisne N."/>
            <person name="Couloux A."/>
            <person name="Denny R."/>
            <person name="Deshpande S."/>
            <person name="Dai X."/>
            <person name="Doyle J.J."/>
            <person name="Dudez A.M."/>
            <person name="Farmer A.D."/>
            <person name="Fouteau S."/>
            <person name="Franken C."/>
            <person name="Gibelin C."/>
            <person name="Gish J."/>
            <person name="Goldstein S."/>
            <person name="Gonzalez A.J."/>
            <person name="Green P.J."/>
            <person name="Hallab A."/>
            <person name="Hartog M."/>
            <person name="Hua A."/>
            <person name="Humphray S.J."/>
            <person name="Jeong D.H."/>
            <person name="Jing Y."/>
            <person name="Jocker A."/>
            <person name="Kenton S.M."/>
            <person name="Kim D.J."/>
            <person name="Klee K."/>
            <person name="Lai H."/>
            <person name="Lang C."/>
            <person name="Lin S."/>
            <person name="Macmil S.L."/>
            <person name="Magdelenat G."/>
            <person name="Matthews L."/>
            <person name="McCorrison J."/>
            <person name="Monaghan E.L."/>
            <person name="Mun J.H."/>
            <person name="Najar F.Z."/>
            <person name="Nicholson C."/>
            <person name="Noirot C."/>
            <person name="O'Bleness M."/>
            <person name="Paule C.R."/>
            <person name="Poulain J."/>
            <person name="Prion F."/>
            <person name="Qin B."/>
            <person name="Qu C."/>
            <person name="Retzel E.F."/>
            <person name="Riddle C."/>
            <person name="Sallet E."/>
            <person name="Samain S."/>
            <person name="Samson N."/>
            <person name="Sanders I."/>
            <person name="Saurat O."/>
            <person name="Scarpelli C."/>
            <person name="Schiex T."/>
            <person name="Segurens B."/>
            <person name="Severin A.J."/>
            <person name="Sherrier D.J."/>
            <person name="Shi R."/>
            <person name="Sims S."/>
            <person name="Singer S.R."/>
            <person name="Sinharoy S."/>
            <person name="Sterck L."/>
            <person name="Viollet A."/>
            <person name="Wang B.B."/>
            <person name="Wang K."/>
            <person name="Wang M."/>
            <person name="Wang X."/>
            <person name="Warfsmann J."/>
            <person name="Weissenbach J."/>
            <person name="White D.D."/>
            <person name="White J.D."/>
            <person name="Wiley G.B."/>
            <person name="Wincker P."/>
            <person name="Xing Y."/>
            <person name="Yang L."/>
            <person name="Yao Z."/>
            <person name="Ying F."/>
            <person name="Zhai J."/>
            <person name="Zhou L."/>
            <person name="Zuber A."/>
            <person name="Denarie J."/>
            <person name="Dixon R.A."/>
            <person name="May G.D."/>
            <person name="Schwartz D.C."/>
            <person name="Rogers J."/>
            <person name="Quetier F."/>
            <person name="Town C.D."/>
            <person name="Roe B.A."/>
        </authorList>
    </citation>
    <scope>NUCLEOTIDE SEQUENCE [LARGE SCALE GENOMIC DNA]</scope>
    <source>
        <strain evidence="3">A17</strain>
        <strain evidence="4 5">cv. Jemalong A17</strain>
    </source>
</reference>
<dbReference type="STRING" id="3880.G7JSH4"/>
<accession>G7JSH4</accession>
<dbReference type="HOGENOM" id="CLU_001324_14_3_1"/>
<evidence type="ECO:0000313" key="3">
    <source>
        <dbReference type="EMBL" id="AES87916.1"/>
    </source>
</evidence>
<evidence type="ECO:0000313" key="5">
    <source>
        <dbReference type="Proteomes" id="UP000002051"/>
    </source>
</evidence>
<name>G7JSH4_MEDTR</name>
<dbReference type="GO" id="GO:0006281">
    <property type="term" value="P:DNA repair"/>
    <property type="evidence" value="ECO:0007669"/>
    <property type="project" value="UniProtKB-KW"/>
</dbReference>
<dbReference type="eggNOG" id="KOG0987">
    <property type="taxonomic scope" value="Eukaryota"/>
</dbReference>
<dbReference type="Proteomes" id="UP000002051">
    <property type="component" value="Chromosome 4"/>
</dbReference>
<dbReference type="InterPro" id="IPR010285">
    <property type="entry name" value="DNA_helicase_pif1-like_DEAD"/>
</dbReference>
<keyword evidence="1" id="KW-0234">DNA repair</keyword>
<keyword evidence="5" id="KW-1185">Reference proteome</keyword>
<reference evidence="4" key="3">
    <citation type="submission" date="2015-04" db="UniProtKB">
        <authorList>
            <consortium name="EnsemblPlants"/>
        </authorList>
    </citation>
    <scope>IDENTIFICATION</scope>
    <source>
        <strain evidence="4">cv. Jemalong A17</strain>
    </source>
</reference>
<reference evidence="3 5" key="2">
    <citation type="journal article" date="2014" name="BMC Genomics">
        <title>An improved genome release (version Mt4.0) for the model legume Medicago truncatula.</title>
        <authorList>
            <person name="Tang H."/>
            <person name="Krishnakumar V."/>
            <person name="Bidwell S."/>
            <person name="Rosen B."/>
            <person name="Chan A."/>
            <person name="Zhou S."/>
            <person name="Gentzbittel L."/>
            <person name="Childs K.L."/>
            <person name="Yandell M."/>
            <person name="Gundlach H."/>
            <person name="Mayer K.F."/>
            <person name="Schwartz D.C."/>
            <person name="Town C.D."/>
        </authorList>
    </citation>
    <scope>GENOME REANNOTATION</scope>
    <source>
        <strain evidence="4 5">cv. Jemalong A17</strain>
    </source>
</reference>